<dbReference type="EMBL" id="QJNS01000128">
    <property type="protein sequence ID" value="RYO85816.1"/>
    <property type="molecule type" value="Genomic_DNA"/>
</dbReference>
<dbReference type="PANTHER" id="PTHR31845:SF32">
    <property type="entry name" value="MISCELLANEOUS ZN(II)2CYS6 TRANSCRIPTION FACTOR (EUROFUNG)-RELATED"/>
    <property type="match status" value="1"/>
</dbReference>
<comment type="subcellular location">
    <subcellularLocation>
        <location evidence="1">Nucleus</location>
    </subcellularLocation>
</comment>
<dbReference type="PANTHER" id="PTHR31845">
    <property type="entry name" value="FINGER DOMAIN PROTEIN, PUTATIVE-RELATED"/>
    <property type="match status" value="1"/>
</dbReference>
<dbReference type="InterPro" id="IPR001138">
    <property type="entry name" value="Zn2Cys6_DnaBD"/>
</dbReference>
<evidence type="ECO:0000256" key="2">
    <source>
        <dbReference type="ARBA" id="ARBA00023015"/>
    </source>
</evidence>
<accession>A0ABY0H743</accession>
<evidence type="ECO:0000256" key="1">
    <source>
        <dbReference type="ARBA" id="ARBA00004123"/>
    </source>
</evidence>
<evidence type="ECO:0000259" key="7">
    <source>
        <dbReference type="PROSITE" id="PS00463"/>
    </source>
</evidence>
<feature type="region of interest" description="Disordered" evidence="6">
    <location>
        <begin position="94"/>
        <end position="114"/>
    </location>
</feature>
<reference evidence="8 9" key="1">
    <citation type="submission" date="2018-06" db="EMBL/GenBank/DDBJ databases">
        <title>Complete Genomes of Monosporascus.</title>
        <authorList>
            <person name="Robinson A.J."/>
            <person name="Natvig D.O."/>
        </authorList>
    </citation>
    <scope>NUCLEOTIDE SEQUENCE [LARGE SCALE GENOMIC DNA]</scope>
    <source>
        <strain evidence="8 9">CBS 609.92</strain>
    </source>
</reference>
<evidence type="ECO:0000313" key="9">
    <source>
        <dbReference type="Proteomes" id="UP000294003"/>
    </source>
</evidence>
<feature type="region of interest" description="Disordered" evidence="6">
    <location>
        <begin position="58"/>
        <end position="78"/>
    </location>
</feature>
<keyword evidence="2" id="KW-0805">Transcription regulation</keyword>
<feature type="compositionally biased region" description="Low complexity" evidence="6">
    <location>
        <begin position="94"/>
        <end position="111"/>
    </location>
</feature>
<dbReference type="InterPro" id="IPR036864">
    <property type="entry name" value="Zn2-C6_fun-type_DNA-bd_sf"/>
</dbReference>
<keyword evidence="4" id="KW-0804">Transcription</keyword>
<dbReference type="InterPro" id="IPR051089">
    <property type="entry name" value="prtT"/>
</dbReference>
<keyword evidence="5" id="KW-0539">Nucleus</keyword>
<keyword evidence="9" id="KW-1185">Reference proteome</keyword>
<dbReference type="CDD" id="cd00067">
    <property type="entry name" value="GAL4"/>
    <property type="match status" value="1"/>
</dbReference>
<proteinExistence type="predicted"/>
<comment type="caution">
    <text evidence="8">The sequence shown here is derived from an EMBL/GenBank/DDBJ whole genome shotgun (WGS) entry which is preliminary data.</text>
</comment>
<dbReference type="Proteomes" id="UP000294003">
    <property type="component" value="Unassembled WGS sequence"/>
</dbReference>
<dbReference type="PROSITE" id="PS00463">
    <property type="entry name" value="ZN2_CY6_FUNGAL_1"/>
    <property type="match status" value="1"/>
</dbReference>
<protein>
    <recommendedName>
        <fullName evidence="7">Zn(2)-C6 fungal-type domain-containing protein</fullName>
    </recommendedName>
</protein>
<evidence type="ECO:0000256" key="6">
    <source>
        <dbReference type="SAM" id="MobiDB-lite"/>
    </source>
</evidence>
<sequence length="574" mass="64041">MAPDSTAGASSSCNPAPYGRACVGCSRAKCKCFYRSDGSECERCHRLGKTCEPALAVRKRKARTPPPPTQPPSATRLEEKLDDLVTLLRAQAGERQPQAPEQQQAPQASPGRVLEGSADTMLSTLARDPDVVIDTATNVVHLLRPASPHMSLSPVLEDVSVHEVPDRLGEEQLGLFRRVFVPMFPFIHIPTTMSAAELRLQKPCLWLVIMSLTTKSVSQQFTMGETIWQIISRRIVSQHLADLDLLLGVVCFASWSHYFKKDKPFMTMLAQLAVSLVFELGIHNDVPTSALRPSRLLIQQPARLYSRTMEERRTLLAVFHLSSSCLRLLNEGSETHLDFLLATQIKCQIITNQLTWSTQLYLRQTELKIRESLLARRREPQDHAGFWQFLRLQDLDSVLDSAERWLAVFSEMPLCDWAGVSVDVFSQFTQCLVALFRLATLDEPGWDLEEVRRRADVFEILDRSCETIDRVPAALGITDAEGPRRGLFFKTAHLLRVIKALFLAELPVSVPPPVAAFTTPSSGTGGSEVNGAAEFMSDALMTDDVLLSMLHEDILAPTWDFSFRPDGSYLPFVA</sequence>
<name>A0ABY0H743_9PEZI</name>
<feature type="domain" description="Zn(2)-C6 fungal-type" evidence="7">
    <location>
        <begin position="21"/>
        <end position="51"/>
    </location>
</feature>
<evidence type="ECO:0000313" key="8">
    <source>
        <dbReference type="EMBL" id="RYO85816.1"/>
    </source>
</evidence>
<dbReference type="Gene3D" id="4.10.240.10">
    <property type="entry name" value="Zn(2)-C6 fungal-type DNA-binding domain"/>
    <property type="match status" value="1"/>
</dbReference>
<organism evidence="8 9">
    <name type="scientific">Monosporascus cannonballus</name>
    <dbReference type="NCBI Taxonomy" id="155416"/>
    <lineage>
        <taxon>Eukaryota</taxon>
        <taxon>Fungi</taxon>
        <taxon>Dikarya</taxon>
        <taxon>Ascomycota</taxon>
        <taxon>Pezizomycotina</taxon>
        <taxon>Sordariomycetes</taxon>
        <taxon>Xylariomycetidae</taxon>
        <taxon>Xylariales</taxon>
        <taxon>Xylariales incertae sedis</taxon>
        <taxon>Monosporascus</taxon>
    </lineage>
</organism>
<evidence type="ECO:0000256" key="4">
    <source>
        <dbReference type="ARBA" id="ARBA00023163"/>
    </source>
</evidence>
<gene>
    <name evidence="8" type="ORF">DL762_005049</name>
</gene>
<evidence type="ECO:0000256" key="3">
    <source>
        <dbReference type="ARBA" id="ARBA00023125"/>
    </source>
</evidence>
<keyword evidence="3" id="KW-0238">DNA-binding</keyword>
<evidence type="ECO:0000256" key="5">
    <source>
        <dbReference type="ARBA" id="ARBA00023242"/>
    </source>
</evidence>